<gene>
    <name evidence="1" type="ORF">LA5096_06114</name>
</gene>
<sequence>MGSFCGDARVKMVDGTIVRAHQHATCIGHDTYEGLGPVRGGSTTKINAVVDTNGFPIKLALAPDHQPDSLKAPDLLSEGPESGLLLAEKSYDPDFIGSLVTANGG</sequence>
<protein>
    <submittedName>
        <fullName evidence="1">Transposase</fullName>
    </submittedName>
</protein>
<proteinExistence type="predicted"/>
<evidence type="ECO:0000313" key="2">
    <source>
        <dbReference type="Proteomes" id="UP000049983"/>
    </source>
</evidence>
<reference evidence="2" key="1">
    <citation type="submission" date="2015-07" db="EMBL/GenBank/DDBJ databases">
        <authorList>
            <person name="Rodrigo-Torres Lidia"/>
            <person name="Arahal R.David."/>
        </authorList>
    </citation>
    <scope>NUCLEOTIDE SEQUENCE [LARGE SCALE GENOMIC DNA]</scope>
    <source>
        <strain evidence="2">CECT 5096</strain>
    </source>
</reference>
<keyword evidence="2" id="KW-1185">Reference proteome</keyword>
<organism evidence="1 2">
    <name type="scientific">Roseibium album</name>
    <dbReference type="NCBI Taxonomy" id="311410"/>
    <lineage>
        <taxon>Bacteria</taxon>
        <taxon>Pseudomonadati</taxon>
        <taxon>Pseudomonadota</taxon>
        <taxon>Alphaproteobacteria</taxon>
        <taxon>Hyphomicrobiales</taxon>
        <taxon>Stappiaceae</taxon>
        <taxon>Roseibium</taxon>
    </lineage>
</organism>
<accession>A0A0M6ZLV5</accession>
<dbReference type="STRING" id="311410.LA5095_05999"/>
<dbReference type="AlphaFoldDB" id="A0A0M6ZLV5"/>
<dbReference type="EMBL" id="CXWC01000018">
    <property type="protein sequence ID" value="CTQ79290.1"/>
    <property type="molecule type" value="Genomic_DNA"/>
</dbReference>
<dbReference type="Proteomes" id="UP000049983">
    <property type="component" value="Unassembled WGS sequence"/>
</dbReference>
<evidence type="ECO:0000313" key="1">
    <source>
        <dbReference type="EMBL" id="CTQ79290.1"/>
    </source>
</evidence>
<name>A0A0M6ZLV5_9HYPH</name>